<reference evidence="2" key="1">
    <citation type="submission" date="2023-06" db="EMBL/GenBank/DDBJ databases">
        <authorList>
            <consortium name="Lawrence Berkeley National Laboratory"/>
            <person name="Ahrendt S."/>
            <person name="Sahu N."/>
            <person name="Indic B."/>
            <person name="Wong-Bajracharya J."/>
            <person name="Merenyi Z."/>
            <person name="Ke H.-M."/>
            <person name="Monk M."/>
            <person name="Kocsube S."/>
            <person name="Drula E."/>
            <person name="Lipzen A."/>
            <person name="Balint B."/>
            <person name="Henrissat B."/>
            <person name="Andreopoulos B."/>
            <person name="Martin F.M."/>
            <person name="Harder C.B."/>
            <person name="Rigling D."/>
            <person name="Ford K.L."/>
            <person name="Foster G.D."/>
            <person name="Pangilinan J."/>
            <person name="Papanicolaou A."/>
            <person name="Barry K."/>
            <person name="LaButti K."/>
            <person name="Viragh M."/>
            <person name="Koriabine M."/>
            <person name="Yan M."/>
            <person name="Riley R."/>
            <person name="Champramary S."/>
            <person name="Plett K.L."/>
            <person name="Tsai I.J."/>
            <person name="Slot J."/>
            <person name="Sipos G."/>
            <person name="Plett J."/>
            <person name="Nagy L.G."/>
            <person name="Grigoriev I.V."/>
        </authorList>
    </citation>
    <scope>NUCLEOTIDE SEQUENCE</scope>
    <source>
        <strain evidence="2">CCBAS 213</strain>
    </source>
</reference>
<dbReference type="Proteomes" id="UP001175211">
    <property type="component" value="Unassembled WGS sequence"/>
</dbReference>
<feature type="signal peptide" evidence="1">
    <location>
        <begin position="1"/>
        <end position="18"/>
    </location>
</feature>
<gene>
    <name evidence="2" type="ORF">EV420DRAFT_1554262</name>
</gene>
<keyword evidence="1" id="KW-0732">Signal</keyword>
<dbReference type="GeneID" id="85357147"/>
<protein>
    <submittedName>
        <fullName evidence="2">Uncharacterized protein</fullName>
    </submittedName>
</protein>
<feature type="chain" id="PRO_5041450407" evidence="1">
    <location>
        <begin position="19"/>
        <end position="103"/>
    </location>
</feature>
<keyword evidence="3" id="KW-1185">Reference proteome</keyword>
<dbReference type="AlphaFoldDB" id="A0AA39N2Y3"/>
<evidence type="ECO:0000313" key="3">
    <source>
        <dbReference type="Proteomes" id="UP001175211"/>
    </source>
</evidence>
<evidence type="ECO:0000256" key="1">
    <source>
        <dbReference type="SAM" id="SignalP"/>
    </source>
</evidence>
<comment type="caution">
    <text evidence="2">The sequence shown here is derived from an EMBL/GenBank/DDBJ whole genome shotgun (WGS) entry which is preliminary data.</text>
</comment>
<dbReference type="RefSeq" id="XP_060329063.1">
    <property type="nucleotide sequence ID" value="XM_060473599.1"/>
</dbReference>
<proteinExistence type="predicted"/>
<accession>A0AA39N2Y3</accession>
<sequence>VNRGLFVILLSSVPKTLPGPAVYRGCKTLNSKKGYGINPVLSWPISKRLSKVGVWVHLGRMTRRLPIPRDQFKEKTTILHSIHGQRRGVEYGDLLQESLVMRR</sequence>
<feature type="non-terminal residue" evidence="2">
    <location>
        <position position="1"/>
    </location>
</feature>
<organism evidence="2 3">
    <name type="scientific">Armillaria tabescens</name>
    <name type="common">Ringless honey mushroom</name>
    <name type="synonym">Agaricus tabescens</name>
    <dbReference type="NCBI Taxonomy" id="1929756"/>
    <lineage>
        <taxon>Eukaryota</taxon>
        <taxon>Fungi</taxon>
        <taxon>Dikarya</taxon>
        <taxon>Basidiomycota</taxon>
        <taxon>Agaricomycotina</taxon>
        <taxon>Agaricomycetes</taxon>
        <taxon>Agaricomycetidae</taxon>
        <taxon>Agaricales</taxon>
        <taxon>Marasmiineae</taxon>
        <taxon>Physalacriaceae</taxon>
        <taxon>Desarmillaria</taxon>
    </lineage>
</organism>
<dbReference type="EMBL" id="JAUEPS010000025">
    <property type="protein sequence ID" value="KAK0455553.1"/>
    <property type="molecule type" value="Genomic_DNA"/>
</dbReference>
<name>A0AA39N2Y3_ARMTA</name>
<evidence type="ECO:0000313" key="2">
    <source>
        <dbReference type="EMBL" id="KAK0455553.1"/>
    </source>
</evidence>